<dbReference type="InterPro" id="IPR032854">
    <property type="entry name" value="ALKBH3"/>
</dbReference>
<dbReference type="SUPFAM" id="SSF51197">
    <property type="entry name" value="Clavaminate synthase-like"/>
    <property type="match status" value="1"/>
</dbReference>
<dbReference type="PROSITE" id="PS51471">
    <property type="entry name" value="FE2OG_OXY"/>
    <property type="match status" value="1"/>
</dbReference>
<organism evidence="2 3">
    <name type="scientific">Tribonema minus</name>
    <dbReference type="NCBI Taxonomy" id="303371"/>
    <lineage>
        <taxon>Eukaryota</taxon>
        <taxon>Sar</taxon>
        <taxon>Stramenopiles</taxon>
        <taxon>Ochrophyta</taxon>
        <taxon>PX clade</taxon>
        <taxon>Xanthophyceae</taxon>
        <taxon>Tribonematales</taxon>
        <taxon>Tribonemataceae</taxon>
        <taxon>Tribonema</taxon>
    </lineage>
</organism>
<dbReference type="Gene3D" id="2.60.120.590">
    <property type="entry name" value="Alpha-ketoglutarate-dependent dioxygenase AlkB-like"/>
    <property type="match status" value="1"/>
</dbReference>
<dbReference type="AlphaFoldDB" id="A0A836CIU8"/>
<evidence type="ECO:0000259" key="1">
    <source>
        <dbReference type="PROSITE" id="PS51471"/>
    </source>
</evidence>
<dbReference type="PANTHER" id="PTHR31212">
    <property type="entry name" value="ALPHA-KETOGLUTARATE-DEPENDENT DIOXYGENASE ALKB HOMOLOG 3"/>
    <property type="match status" value="1"/>
</dbReference>
<dbReference type="Pfam" id="PF13532">
    <property type="entry name" value="2OG-FeII_Oxy_2"/>
    <property type="match status" value="1"/>
</dbReference>
<dbReference type="OrthoDB" id="545910at2759"/>
<protein>
    <recommendedName>
        <fullName evidence="1">Fe2OG dioxygenase domain-containing protein</fullName>
    </recommendedName>
</protein>
<evidence type="ECO:0000313" key="2">
    <source>
        <dbReference type="EMBL" id="KAG5187647.1"/>
    </source>
</evidence>
<dbReference type="EMBL" id="JAFCMP010000086">
    <property type="protein sequence ID" value="KAG5187647.1"/>
    <property type="molecule type" value="Genomic_DNA"/>
</dbReference>
<dbReference type="PANTHER" id="PTHR31212:SF4">
    <property type="entry name" value="ALPHA-KETOGLUTARATE-DEPENDENT DIOXYGENASE ALKB HOMOLOG 3"/>
    <property type="match status" value="1"/>
</dbReference>
<sequence length="289" mass="31678">MHLCLPIAHLCHSAAVKKSQHAVDALWALGLLGQPPSEGTLKVLLARLAADASKLQPGQLSAIVWSLQRMGAEHLCPQELKRPLEALKLPFSVHQRLLPASWSNVESIMQEVEFRRDEIRLGEGGVEKVLEESRLTAWQSCTGLSFSYSGKTMAPQPMTPTVIKLREALAEHTGQLYDGVLINLYMTPSVGMRFHQDPGQGEEWTEETAVVSVGETRQFVMRRVDDHADRHVFYVSSGDCVRMFGACQRDWQHCVKVEGGAAAAGGGPRVSFVFKQSMAHAGGLSEVGP</sequence>
<dbReference type="InterPro" id="IPR005123">
    <property type="entry name" value="Oxoglu/Fe-dep_dioxygenase_dom"/>
</dbReference>
<dbReference type="GO" id="GO:0006307">
    <property type="term" value="P:DNA alkylation repair"/>
    <property type="evidence" value="ECO:0007669"/>
    <property type="project" value="InterPro"/>
</dbReference>
<dbReference type="InterPro" id="IPR037151">
    <property type="entry name" value="AlkB-like_sf"/>
</dbReference>
<dbReference type="GO" id="GO:0051213">
    <property type="term" value="F:dioxygenase activity"/>
    <property type="evidence" value="ECO:0007669"/>
    <property type="project" value="InterPro"/>
</dbReference>
<dbReference type="Proteomes" id="UP000664859">
    <property type="component" value="Unassembled WGS sequence"/>
</dbReference>
<gene>
    <name evidence="2" type="ORF">JKP88DRAFT_206995</name>
</gene>
<reference evidence="2" key="1">
    <citation type="submission" date="2021-02" db="EMBL/GenBank/DDBJ databases">
        <title>First Annotated Genome of the Yellow-green Alga Tribonema minus.</title>
        <authorList>
            <person name="Mahan K.M."/>
        </authorList>
    </citation>
    <scope>NUCLEOTIDE SEQUENCE</scope>
    <source>
        <strain evidence="2">UTEX B ZZ1240</strain>
    </source>
</reference>
<feature type="domain" description="Fe2OG dioxygenase" evidence="1">
    <location>
        <begin position="176"/>
        <end position="278"/>
    </location>
</feature>
<accession>A0A836CIU8</accession>
<evidence type="ECO:0000313" key="3">
    <source>
        <dbReference type="Proteomes" id="UP000664859"/>
    </source>
</evidence>
<dbReference type="InterPro" id="IPR027450">
    <property type="entry name" value="AlkB-like"/>
</dbReference>
<comment type="caution">
    <text evidence="2">The sequence shown here is derived from an EMBL/GenBank/DDBJ whole genome shotgun (WGS) entry which is preliminary data.</text>
</comment>
<name>A0A836CIU8_9STRA</name>
<proteinExistence type="predicted"/>
<keyword evidence="3" id="KW-1185">Reference proteome</keyword>